<evidence type="ECO:0000313" key="2">
    <source>
        <dbReference type="EMBL" id="MBC1491951.1"/>
    </source>
</evidence>
<reference evidence="2 3" key="1">
    <citation type="submission" date="2020-03" db="EMBL/GenBank/DDBJ databases">
        <title>Soil Listeria distribution.</title>
        <authorList>
            <person name="Liao J."/>
            <person name="Wiedmann M."/>
        </authorList>
    </citation>
    <scope>NUCLEOTIDE SEQUENCE [LARGE SCALE GENOMIC DNA]</scope>
    <source>
        <strain evidence="2 3">FSL L7-1547</strain>
    </source>
</reference>
<name>A0A7X0XDZ2_9LIST</name>
<evidence type="ECO:0000313" key="3">
    <source>
        <dbReference type="Proteomes" id="UP000533953"/>
    </source>
</evidence>
<dbReference type="EMBL" id="JAASTX010000009">
    <property type="protein sequence ID" value="MBC1491951.1"/>
    <property type="molecule type" value="Genomic_DNA"/>
</dbReference>
<dbReference type="Pfam" id="PF20622">
    <property type="entry name" value="Big_15"/>
    <property type="match status" value="1"/>
</dbReference>
<dbReference type="Proteomes" id="UP000533953">
    <property type="component" value="Unassembled WGS sequence"/>
</dbReference>
<protein>
    <recommendedName>
        <fullName evidence="1">Bacterial Ig domain-containing protein</fullName>
    </recommendedName>
</protein>
<accession>A0A7X0XDZ2</accession>
<evidence type="ECO:0000259" key="1">
    <source>
        <dbReference type="Pfam" id="PF20622"/>
    </source>
</evidence>
<dbReference type="RefSeq" id="WP_185402304.1">
    <property type="nucleotide sequence ID" value="NZ_JAARRO010000007.1"/>
</dbReference>
<proteinExistence type="predicted"/>
<comment type="caution">
    <text evidence="2">The sequence shown here is derived from an EMBL/GenBank/DDBJ whole genome shotgun (WGS) entry which is preliminary data.</text>
</comment>
<gene>
    <name evidence="2" type="ORF">HCI99_08910</name>
</gene>
<dbReference type="AlphaFoldDB" id="A0A7X0XDZ2"/>
<dbReference type="InterPro" id="IPR046746">
    <property type="entry name" value="Big_15"/>
</dbReference>
<sequence length="297" mass="33652">MKLNRWTTLLQGRDFRNATNANWDMLEKEAADLYLEIKKVLGIIDEKEAELYRYIITEDNQLRERMKSEDDALRNLIGDNKEELEIGLQHLDTELNNRVDNLIKSTPQPSEIMDARTDKDGKVYTVLRERLTALQIDAESKLRVFHSIDDIPKMKTNDWLMYESGAINDIQTFVNLDGDRYPLTFVKEVVAIPPRSALVFGNLGDSVFPVINAAKIRLSSKFSFGATYIYGVYVGEVTSFQTIVDGIIYSGGDPLPDGTFKIYVAGRVLSSSINVVVVAFSNGKEITRMQVFNNMMS</sequence>
<organism evidence="2 3">
    <name type="scientific">Listeria booriae</name>
    <dbReference type="NCBI Taxonomy" id="1552123"/>
    <lineage>
        <taxon>Bacteria</taxon>
        <taxon>Bacillati</taxon>
        <taxon>Bacillota</taxon>
        <taxon>Bacilli</taxon>
        <taxon>Bacillales</taxon>
        <taxon>Listeriaceae</taxon>
        <taxon>Listeria</taxon>
    </lineage>
</organism>
<feature type="domain" description="Bacterial Ig" evidence="1">
    <location>
        <begin position="220"/>
        <end position="291"/>
    </location>
</feature>